<organism evidence="2">
    <name type="scientific">Anguilla anguilla</name>
    <name type="common">European freshwater eel</name>
    <name type="synonym">Muraena anguilla</name>
    <dbReference type="NCBI Taxonomy" id="7936"/>
    <lineage>
        <taxon>Eukaryota</taxon>
        <taxon>Metazoa</taxon>
        <taxon>Chordata</taxon>
        <taxon>Craniata</taxon>
        <taxon>Vertebrata</taxon>
        <taxon>Euteleostomi</taxon>
        <taxon>Actinopterygii</taxon>
        <taxon>Neopterygii</taxon>
        <taxon>Teleostei</taxon>
        <taxon>Anguilliformes</taxon>
        <taxon>Anguillidae</taxon>
        <taxon>Anguilla</taxon>
    </lineage>
</organism>
<dbReference type="AlphaFoldDB" id="A0A0E9XIV0"/>
<feature type="transmembrane region" description="Helical" evidence="1">
    <location>
        <begin position="6"/>
        <end position="28"/>
    </location>
</feature>
<dbReference type="EMBL" id="GBXM01005973">
    <property type="protein sequence ID" value="JAI02605.1"/>
    <property type="molecule type" value="Transcribed_RNA"/>
</dbReference>
<evidence type="ECO:0000256" key="1">
    <source>
        <dbReference type="SAM" id="Phobius"/>
    </source>
</evidence>
<protein>
    <submittedName>
        <fullName evidence="2">Uncharacterized protein</fullName>
    </submittedName>
</protein>
<reference evidence="2" key="2">
    <citation type="journal article" date="2015" name="Fish Shellfish Immunol.">
        <title>Early steps in the European eel (Anguilla anguilla)-Vibrio vulnificus interaction in the gills: Role of the RtxA13 toxin.</title>
        <authorList>
            <person name="Callol A."/>
            <person name="Pajuelo D."/>
            <person name="Ebbesson L."/>
            <person name="Teles M."/>
            <person name="MacKenzie S."/>
            <person name="Amaro C."/>
        </authorList>
    </citation>
    <scope>NUCLEOTIDE SEQUENCE</scope>
</reference>
<proteinExistence type="predicted"/>
<keyword evidence="1" id="KW-0472">Membrane</keyword>
<sequence length="39" mass="4391">MLGNHTFVGLYLIMFSAGKSSHILKLILQKKNMPRQCTA</sequence>
<keyword evidence="1" id="KW-0812">Transmembrane</keyword>
<evidence type="ECO:0000313" key="2">
    <source>
        <dbReference type="EMBL" id="JAI02605.1"/>
    </source>
</evidence>
<keyword evidence="1" id="KW-1133">Transmembrane helix</keyword>
<name>A0A0E9XIV0_ANGAN</name>
<reference evidence="2" key="1">
    <citation type="submission" date="2014-11" db="EMBL/GenBank/DDBJ databases">
        <authorList>
            <person name="Amaro Gonzalez C."/>
        </authorList>
    </citation>
    <scope>NUCLEOTIDE SEQUENCE</scope>
</reference>
<accession>A0A0E9XIV0</accession>